<dbReference type="Pfam" id="PF15956">
    <property type="entry name" value="DUF4760"/>
    <property type="match status" value="1"/>
</dbReference>
<gene>
    <name evidence="2" type="ORF">ACI8B_210205</name>
</gene>
<evidence type="ECO:0008006" key="4">
    <source>
        <dbReference type="Google" id="ProtNLM"/>
    </source>
</evidence>
<evidence type="ECO:0000313" key="3">
    <source>
        <dbReference type="Proteomes" id="UP000430404"/>
    </source>
</evidence>
<reference evidence="2 3" key="1">
    <citation type="submission" date="2019-10" db="EMBL/GenBank/DDBJ databases">
        <authorList>
            <person name="Karimi E."/>
        </authorList>
    </citation>
    <scope>NUCLEOTIDE SEQUENCE [LARGE SCALE GENOMIC DNA]</scope>
    <source>
        <strain evidence="2">Acinetobacter sp. 8BE</strain>
    </source>
</reference>
<name>A0A653K3K3_9GAMM</name>
<feature type="transmembrane region" description="Helical" evidence="1">
    <location>
        <begin position="52"/>
        <end position="70"/>
    </location>
</feature>
<dbReference type="Proteomes" id="UP000430404">
    <property type="component" value="Unassembled WGS sequence"/>
</dbReference>
<dbReference type="EMBL" id="CABWKZ010000014">
    <property type="protein sequence ID" value="VXA55415.1"/>
    <property type="molecule type" value="Genomic_DNA"/>
</dbReference>
<keyword evidence="1" id="KW-0812">Transmembrane</keyword>
<organism evidence="2 3">
    <name type="scientific">Acinetobacter proteolyticus</name>
    <dbReference type="NCBI Taxonomy" id="1776741"/>
    <lineage>
        <taxon>Bacteria</taxon>
        <taxon>Pseudomonadati</taxon>
        <taxon>Pseudomonadota</taxon>
        <taxon>Gammaproteobacteria</taxon>
        <taxon>Moraxellales</taxon>
        <taxon>Moraxellaceae</taxon>
        <taxon>Acinetobacter</taxon>
    </lineage>
</organism>
<accession>A0A653K3K3</accession>
<protein>
    <recommendedName>
        <fullName evidence="4">DUF4760 domain-containing protein</fullName>
    </recommendedName>
</protein>
<evidence type="ECO:0000256" key="1">
    <source>
        <dbReference type="SAM" id="Phobius"/>
    </source>
</evidence>
<dbReference type="InterPro" id="IPR031876">
    <property type="entry name" value="DUF4760"/>
</dbReference>
<dbReference type="AlphaFoldDB" id="A0A653K3K3"/>
<proteinExistence type="predicted"/>
<keyword evidence="1" id="KW-0472">Membrane</keyword>
<feature type="transmembrane region" description="Helical" evidence="1">
    <location>
        <begin position="12"/>
        <end position="32"/>
    </location>
</feature>
<dbReference type="RefSeq" id="WP_159725086.1">
    <property type="nucleotide sequence ID" value="NZ_LR732744.1"/>
</dbReference>
<evidence type="ECO:0000313" key="2">
    <source>
        <dbReference type="EMBL" id="VXA55415.1"/>
    </source>
</evidence>
<keyword evidence="1" id="KW-1133">Transmembrane helix</keyword>
<sequence length="225" mass="25996">MGLKVGIGKRHFTIDWTFSIAFLALITALTLAIPELTDFFKVKKWSISDWLIFLQLIVFFASAVIASSTIKSSRVTARERATLDTILDDNKDEELYEAKILIHEFNKDASAYYARLKDTISKRDSLAQLFQVDPNLLTENEHNVRKSVIKALNRYEFYAIGINQGLLDEVLFKRMHCSNVLRLWESTCTAVNQLRTYAKKDTLFKDLEHLANKWKANELKSEDIR</sequence>